<dbReference type="AlphaFoldDB" id="A0A453Q109"/>
<name>A0A453Q109_AEGTS</name>
<dbReference type="Gene3D" id="1.20.1280.290">
    <property type="match status" value="1"/>
</dbReference>
<accession>A0A453Q109</accession>
<dbReference type="GO" id="GO:0005886">
    <property type="term" value="C:plasma membrane"/>
    <property type="evidence" value="ECO:0007669"/>
    <property type="project" value="UniProtKB-SubCell"/>
</dbReference>
<keyword evidence="8 11" id="KW-1133">Transmembrane helix</keyword>
<reference evidence="12" key="4">
    <citation type="submission" date="2019-03" db="UniProtKB">
        <authorList>
            <consortium name="EnsemblPlants"/>
        </authorList>
    </citation>
    <scope>IDENTIFICATION</scope>
</reference>
<dbReference type="Proteomes" id="UP000015105">
    <property type="component" value="Chromosome 6D"/>
</dbReference>
<reference evidence="12" key="5">
    <citation type="journal article" date="2021" name="G3 (Bethesda)">
        <title>Aegilops tauschii genome assembly Aet v5.0 features greater sequence contiguity and improved annotation.</title>
        <authorList>
            <person name="Wang L."/>
            <person name="Zhu T."/>
            <person name="Rodriguez J.C."/>
            <person name="Deal K.R."/>
            <person name="Dubcovsky J."/>
            <person name="McGuire P.E."/>
            <person name="Lux T."/>
            <person name="Spannagl M."/>
            <person name="Mayer K.F.X."/>
            <person name="Baldrich P."/>
            <person name="Meyers B.C."/>
            <person name="Huo N."/>
            <person name="Gu Y.Q."/>
            <person name="Zhou H."/>
            <person name="Devos K.M."/>
            <person name="Bennetzen J.L."/>
            <person name="Unver T."/>
            <person name="Budak H."/>
            <person name="Gulick P.J."/>
            <person name="Galiba G."/>
            <person name="Kalapos B."/>
            <person name="Nelson D.R."/>
            <person name="Li P."/>
            <person name="You F.M."/>
            <person name="Luo M.C."/>
            <person name="Dvorak J."/>
        </authorList>
    </citation>
    <scope>NUCLEOTIDE SEQUENCE [LARGE SCALE GENOMIC DNA]</scope>
    <source>
        <strain evidence="12">cv. AL8/78</strain>
    </source>
</reference>
<evidence type="ECO:0000256" key="2">
    <source>
        <dbReference type="ARBA" id="ARBA00007809"/>
    </source>
</evidence>
<dbReference type="PANTHER" id="PTHR10791">
    <property type="entry name" value="RAG1-ACTIVATING PROTEIN 1"/>
    <property type="match status" value="1"/>
</dbReference>
<organism evidence="12 13">
    <name type="scientific">Aegilops tauschii subsp. strangulata</name>
    <name type="common">Goatgrass</name>
    <dbReference type="NCBI Taxonomy" id="200361"/>
    <lineage>
        <taxon>Eukaryota</taxon>
        <taxon>Viridiplantae</taxon>
        <taxon>Streptophyta</taxon>
        <taxon>Embryophyta</taxon>
        <taxon>Tracheophyta</taxon>
        <taxon>Spermatophyta</taxon>
        <taxon>Magnoliopsida</taxon>
        <taxon>Liliopsida</taxon>
        <taxon>Poales</taxon>
        <taxon>Poaceae</taxon>
        <taxon>BOP clade</taxon>
        <taxon>Pooideae</taxon>
        <taxon>Triticodae</taxon>
        <taxon>Triticeae</taxon>
        <taxon>Triticinae</taxon>
        <taxon>Aegilops</taxon>
    </lineage>
</organism>
<dbReference type="InterPro" id="IPR004316">
    <property type="entry name" value="SWEET_rpt"/>
</dbReference>
<evidence type="ECO:0000313" key="13">
    <source>
        <dbReference type="Proteomes" id="UP000015105"/>
    </source>
</evidence>
<feature type="transmembrane region" description="Helical" evidence="11">
    <location>
        <begin position="13"/>
        <end position="35"/>
    </location>
</feature>
<evidence type="ECO:0000313" key="12">
    <source>
        <dbReference type="EnsemblPlants" id="AET6Gv20936200.9"/>
    </source>
</evidence>
<reference evidence="13" key="1">
    <citation type="journal article" date="2014" name="Science">
        <title>Ancient hybridizations among the ancestral genomes of bread wheat.</title>
        <authorList>
            <consortium name="International Wheat Genome Sequencing Consortium,"/>
            <person name="Marcussen T."/>
            <person name="Sandve S.R."/>
            <person name="Heier L."/>
            <person name="Spannagl M."/>
            <person name="Pfeifer M."/>
            <person name="Jakobsen K.S."/>
            <person name="Wulff B.B."/>
            <person name="Steuernagel B."/>
            <person name="Mayer K.F."/>
            <person name="Olsen O.A."/>
        </authorList>
    </citation>
    <scope>NUCLEOTIDE SEQUENCE [LARGE SCALE GENOMIC DNA]</scope>
    <source>
        <strain evidence="13">cv. AL8/78</strain>
    </source>
</reference>
<evidence type="ECO:0000256" key="3">
    <source>
        <dbReference type="ARBA" id="ARBA00022448"/>
    </source>
</evidence>
<dbReference type="Gramene" id="AET6Gv20936200.9">
    <property type="protein sequence ID" value="AET6Gv20936200.9"/>
    <property type="gene ID" value="AET6Gv20936200"/>
</dbReference>
<evidence type="ECO:0000256" key="1">
    <source>
        <dbReference type="ARBA" id="ARBA00004651"/>
    </source>
</evidence>
<feature type="region of interest" description="Disordered" evidence="10">
    <location>
        <begin position="89"/>
        <end position="158"/>
    </location>
</feature>
<evidence type="ECO:0000256" key="7">
    <source>
        <dbReference type="ARBA" id="ARBA00022737"/>
    </source>
</evidence>
<keyword evidence="7" id="KW-0677">Repeat</keyword>
<keyword evidence="13" id="KW-1185">Reference proteome</keyword>
<evidence type="ECO:0000256" key="10">
    <source>
        <dbReference type="SAM" id="MobiDB-lite"/>
    </source>
</evidence>
<evidence type="ECO:0000256" key="5">
    <source>
        <dbReference type="ARBA" id="ARBA00022597"/>
    </source>
</evidence>
<keyword evidence="5" id="KW-0762">Sugar transport</keyword>
<dbReference type="Pfam" id="PF03083">
    <property type="entry name" value="MtN3_slv"/>
    <property type="match status" value="1"/>
</dbReference>
<dbReference type="InterPro" id="IPR047664">
    <property type="entry name" value="SWEET"/>
</dbReference>
<keyword evidence="6 11" id="KW-0812">Transmembrane</keyword>
<evidence type="ECO:0000256" key="4">
    <source>
        <dbReference type="ARBA" id="ARBA00022475"/>
    </source>
</evidence>
<sequence length="158" mass="18187">SQGRVIKTKSVEYMPFTLSLTLTLSAIVWFLYGLLIKDKYVAVTTQTTLSSSYRPMDTHAYIHTILSSMSTDDFKFMFPAPKHPWLHLRGNPDGPLRVLHEQDADGKPGQGGERGMEGARRGPRRRDQRRQGRQELVRRGAPGHRDGRRRRRPQEMRC</sequence>
<keyword evidence="9 11" id="KW-0472">Membrane</keyword>
<evidence type="ECO:0008006" key="14">
    <source>
        <dbReference type="Google" id="ProtNLM"/>
    </source>
</evidence>
<reference evidence="13" key="2">
    <citation type="journal article" date="2017" name="Nat. Plants">
        <title>The Aegilops tauschii genome reveals multiple impacts of transposons.</title>
        <authorList>
            <person name="Zhao G."/>
            <person name="Zou C."/>
            <person name="Li K."/>
            <person name="Wang K."/>
            <person name="Li T."/>
            <person name="Gao L."/>
            <person name="Zhang X."/>
            <person name="Wang H."/>
            <person name="Yang Z."/>
            <person name="Liu X."/>
            <person name="Jiang W."/>
            <person name="Mao L."/>
            <person name="Kong X."/>
            <person name="Jiao Y."/>
            <person name="Jia J."/>
        </authorList>
    </citation>
    <scope>NUCLEOTIDE SEQUENCE [LARGE SCALE GENOMIC DNA]</scope>
    <source>
        <strain evidence="13">cv. AL8/78</strain>
    </source>
</reference>
<comment type="subcellular location">
    <subcellularLocation>
        <location evidence="1">Cell membrane</location>
        <topology evidence="1">Multi-pass membrane protein</topology>
    </subcellularLocation>
</comment>
<evidence type="ECO:0000256" key="11">
    <source>
        <dbReference type="SAM" id="Phobius"/>
    </source>
</evidence>
<dbReference type="GO" id="GO:0051119">
    <property type="term" value="F:sugar transmembrane transporter activity"/>
    <property type="evidence" value="ECO:0007669"/>
    <property type="project" value="InterPro"/>
</dbReference>
<keyword evidence="3" id="KW-0813">Transport</keyword>
<reference evidence="12" key="3">
    <citation type="journal article" date="2017" name="Nature">
        <title>Genome sequence of the progenitor of the wheat D genome Aegilops tauschii.</title>
        <authorList>
            <person name="Luo M.C."/>
            <person name="Gu Y.Q."/>
            <person name="Puiu D."/>
            <person name="Wang H."/>
            <person name="Twardziok S.O."/>
            <person name="Deal K.R."/>
            <person name="Huo N."/>
            <person name="Zhu T."/>
            <person name="Wang L."/>
            <person name="Wang Y."/>
            <person name="McGuire P.E."/>
            <person name="Liu S."/>
            <person name="Long H."/>
            <person name="Ramasamy R.K."/>
            <person name="Rodriguez J.C."/>
            <person name="Van S.L."/>
            <person name="Yuan L."/>
            <person name="Wang Z."/>
            <person name="Xia Z."/>
            <person name="Xiao L."/>
            <person name="Anderson O.D."/>
            <person name="Ouyang S."/>
            <person name="Liang Y."/>
            <person name="Zimin A.V."/>
            <person name="Pertea G."/>
            <person name="Qi P."/>
            <person name="Bennetzen J.L."/>
            <person name="Dai X."/>
            <person name="Dawson M.W."/>
            <person name="Muller H.G."/>
            <person name="Kugler K."/>
            <person name="Rivarola-Duarte L."/>
            <person name="Spannagl M."/>
            <person name="Mayer K.F.X."/>
            <person name="Lu F.H."/>
            <person name="Bevan M.W."/>
            <person name="Leroy P."/>
            <person name="Li P."/>
            <person name="You F.M."/>
            <person name="Sun Q."/>
            <person name="Liu Z."/>
            <person name="Lyons E."/>
            <person name="Wicker T."/>
            <person name="Salzberg S.L."/>
            <person name="Devos K.M."/>
            <person name="Dvorak J."/>
        </authorList>
    </citation>
    <scope>NUCLEOTIDE SEQUENCE [LARGE SCALE GENOMIC DNA]</scope>
    <source>
        <strain evidence="12">cv. AL8/78</strain>
    </source>
</reference>
<dbReference type="EnsemblPlants" id="AET6Gv20936200.9">
    <property type="protein sequence ID" value="AET6Gv20936200.9"/>
    <property type="gene ID" value="AET6Gv20936200"/>
</dbReference>
<evidence type="ECO:0000256" key="6">
    <source>
        <dbReference type="ARBA" id="ARBA00022692"/>
    </source>
</evidence>
<dbReference type="PANTHER" id="PTHR10791:SF22">
    <property type="entry name" value="BIDIRECTIONAL SUGAR TRANSPORTER SWEET11"/>
    <property type="match status" value="1"/>
</dbReference>
<comment type="similarity">
    <text evidence="2">Belongs to the SWEET sugar transporter family.</text>
</comment>
<feature type="compositionally biased region" description="Basic and acidic residues" evidence="10">
    <location>
        <begin position="129"/>
        <end position="138"/>
    </location>
</feature>
<evidence type="ECO:0000256" key="8">
    <source>
        <dbReference type="ARBA" id="ARBA00022989"/>
    </source>
</evidence>
<evidence type="ECO:0000256" key="9">
    <source>
        <dbReference type="ARBA" id="ARBA00023136"/>
    </source>
</evidence>
<keyword evidence="4" id="KW-1003">Cell membrane</keyword>
<proteinExistence type="inferred from homology"/>
<protein>
    <recommendedName>
        <fullName evidence="14">Sugar transporter SWEET1</fullName>
    </recommendedName>
</protein>